<dbReference type="AlphaFoldDB" id="A0A834C1J8"/>
<protein>
    <submittedName>
        <fullName evidence="1">Uncharacterized protein</fullName>
    </submittedName>
</protein>
<name>A0A834C1J8_ORYME</name>
<comment type="caution">
    <text evidence="1">The sequence shown here is derived from an EMBL/GenBank/DDBJ whole genome shotgun (WGS) entry which is preliminary data.</text>
</comment>
<dbReference type="EMBL" id="WKFB01000416">
    <property type="protein sequence ID" value="KAF6723748.1"/>
    <property type="molecule type" value="Genomic_DNA"/>
</dbReference>
<evidence type="ECO:0000313" key="1">
    <source>
        <dbReference type="EMBL" id="KAF6723748.1"/>
    </source>
</evidence>
<sequence length="100" mass="10755">MKLVEFVCRSSCPLPSAVRASGELMAYGQPPTPHSSPSPLLPCLHRFGGAPPHGMARDCCVLLLLQRTGATEKSTRTLQKKQSGRPVILHLPARVPAEIC</sequence>
<evidence type="ECO:0000313" key="2">
    <source>
        <dbReference type="Proteomes" id="UP000646548"/>
    </source>
</evidence>
<reference evidence="1" key="1">
    <citation type="journal article" name="BMC Genomics">
        <title>Long-read sequencing and de novo genome assembly of marine medaka (Oryzias melastigma).</title>
        <authorList>
            <person name="Liang P."/>
            <person name="Saqib H.S.A."/>
            <person name="Ni X."/>
            <person name="Shen Y."/>
        </authorList>
    </citation>
    <scope>NUCLEOTIDE SEQUENCE</scope>
    <source>
        <strain evidence="1">Bigg-433</strain>
    </source>
</reference>
<dbReference type="Proteomes" id="UP000646548">
    <property type="component" value="Unassembled WGS sequence"/>
</dbReference>
<gene>
    <name evidence="1" type="ORF">FQA47_018734</name>
</gene>
<accession>A0A834C1J8</accession>
<proteinExistence type="predicted"/>
<organism evidence="1 2">
    <name type="scientific">Oryzias melastigma</name>
    <name type="common">Marine medaka</name>
    <dbReference type="NCBI Taxonomy" id="30732"/>
    <lineage>
        <taxon>Eukaryota</taxon>
        <taxon>Metazoa</taxon>
        <taxon>Chordata</taxon>
        <taxon>Craniata</taxon>
        <taxon>Vertebrata</taxon>
        <taxon>Euteleostomi</taxon>
        <taxon>Actinopterygii</taxon>
        <taxon>Neopterygii</taxon>
        <taxon>Teleostei</taxon>
        <taxon>Neoteleostei</taxon>
        <taxon>Acanthomorphata</taxon>
        <taxon>Ovalentaria</taxon>
        <taxon>Atherinomorphae</taxon>
        <taxon>Beloniformes</taxon>
        <taxon>Adrianichthyidae</taxon>
        <taxon>Oryziinae</taxon>
        <taxon>Oryzias</taxon>
    </lineage>
</organism>